<sequence>MANLSPEQVSNVEADCYWCLTKLLDEPVSRHMEEQGLEFLQFSFRWFNCLLIREIPFRLVTRLWDTYLAEGDALPDFLVYIFASFLLTWSDKLQKLEFQEMVMFLQHVPTQNWGDVELEMVLSQAYMWHTMFNNSPSHFLAG</sequence>
<name>A0AAE1Y1I9_9LAMI</name>
<keyword evidence="3" id="KW-1185">Reference proteome</keyword>
<dbReference type="InterPro" id="IPR035969">
    <property type="entry name" value="Rab-GAP_TBC_sf"/>
</dbReference>
<dbReference type="Pfam" id="PF00566">
    <property type="entry name" value="RabGAP-TBC"/>
    <property type="match status" value="1"/>
</dbReference>
<dbReference type="PANTHER" id="PTHR22957:SF26">
    <property type="entry name" value="LD44506P"/>
    <property type="match status" value="1"/>
</dbReference>
<dbReference type="PANTHER" id="PTHR22957">
    <property type="entry name" value="TBC1 DOMAIN FAMILY MEMBER GTPASE-ACTIVATING PROTEIN"/>
    <property type="match status" value="1"/>
</dbReference>
<dbReference type="AlphaFoldDB" id="A0AAE1Y1I9"/>
<gene>
    <name evidence="2" type="ORF">Salat_2104800</name>
</gene>
<dbReference type="InterPro" id="IPR000195">
    <property type="entry name" value="Rab-GAP-TBC_dom"/>
</dbReference>
<evidence type="ECO:0000313" key="3">
    <source>
        <dbReference type="Proteomes" id="UP001293254"/>
    </source>
</evidence>
<organism evidence="2 3">
    <name type="scientific">Sesamum alatum</name>
    <dbReference type="NCBI Taxonomy" id="300844"/>
    <lineage>
        <taxon>Eukaryota</taxon>
        <taxon>Viridiplantae</taxon>
        <taxon>Streptophyta</taxon>
        <taxon>Embryophyta</taxon>
        <taxon>Tracheophyta</taxon>
        <taxon>Spermatophyta</taxon>
        <taxon>Magnoliopsida</taxon>
        <taxon>eudicotyledons</taxon>
        <taxon>Gunneridae</taxon>
        <taxon>Pentapetalae</taxon>
        <taxon>asterids</taxon>
        <taxon>lamiids</taxon>
        <taxon>Lamiales</taxon>
        <taxon>Pedaliaceae</taxon>
        <taxon>Sesamum</taxon>
    </lineage>
</organism>
<dbReference type="EMBL" id="JACGWO010000008">
    <property type="protein sequence ID" value="KAK4421542.1"/>
    <property type="molecule type" value="Genomic_DNA"/>
</dbReference>
<reference evidence="2" key="1">
    <citation type="submission" date="2020-06" db="EMBL/GenBank/DDBJ databases">
        <authorList>
            <person name="Li T."/>
            <person name="Hu X."/>
            <person name="Zhang T."/>
            <person name="Song X."/>
            <person name="Zhang H."/>
            <person name="Dai N."/>
            <person name="Sheng W."/>
            <person name="Hou X."/>
            <person name="Wei L."/>
        </authorList>
    </citation>
    <scope>NUCLEOTIDE SEQUENCE</scope>
    <source>
        <strain evidence="2">3651</strain>
        <tissue evidence="2">Leaf</tissue>
    </source>
</reference>
<proteinExistence type="predicted"/>
<accession>A0AAE1Y1I9</accession>
<dbReference type="SUPFAM" id="SSF47923">
    <property type="entry name" value="Ypt/Rab-GAP domain of gyp1p"/>
    <property type="match status" value="1"/>
</dbReference>
<feature type="domain" description="Rab-GAP TBC" evidence="1">
    <location>
        <begin position="1"/>
        <end position="71"/>
    </location>
</feature>
<reference evidence="2" key="2">
    <citation type="journal article" date="2024" name="Plant">
        <title>Genomic evolution and insights into agronomic trait innovations of Sesamum species.</title>
        <authorList>
            <person name="Miao H."/>
            <person name="Wang L."/>
            <person name="Qu L."/>
            <person name="Liu H."/>
            <person name="Sun Y."/>
            <person name="Le M."/>
            <person name="Wang Q."/>
            <person name="Wei S."/>
            <person name="Zheng Y."/>
            <person name="Lin W."/>
            <person name="Duan Y."/>
            <person name="Cao H."/>
            <person name="Xiong S."/>
            <person name="Wang X."/>
            <person name="Wei L."/>
            <person name="Li C."/>
            <person name="Ma Q."/>
            <person name="Ju M."/>
            <person name="Zhao R."/>
            <person name="Li G."/>
            <person name="Mu C."/>
            <person name="Tian Q."/>
            <person name="Mei H."/>
            <person name="Zhang T."/>
            <person name="Gao T."/>
            <person name="Zhang H."/>
        </authorList>
    </citation>
    <scope>NUCLEOTIDE SEQUENCE</scope>
    <source>
        <strain evidence="2">3651</strain>
    </source>
</reference>
<dbReference type="FunFam" id="1.10.472.80:FF:000041">
    <property type="entry name" value="TBC domain containing protein"/>
    <property type="match status" value="1"/>
</dbReference>
<dbReference type="PROSITE" id="PS50086">
    <property type="entry name" value="TBC_RABGAP"/>
    <property type="match status" value="1"/>
</dbReference>
<dbReference type="Proteomes" id="UP001293254">
    <property type="component" value="Unassembled WGS sequence"/>
</dbReference>
<dbReference type="Gene3D" id="1.10.472.80">
    <property type="entry name" value="Ypt/Rab-GAP domain of gyp1p, domain 3"/>
    <property type="match status" value="1"/>
</dbReference>
<protein>
    <submittedName>
        <fullName evidence="2">GTPase-activating protein gyp1</fullName>
    </submittedName>
</protein>
<dbReference type="GO" id="GO:0005096">
    <property type="term" value="F:GTPase activator activity"/>
    <property type="evidence" value="ECO:0007669"/>
    <property type="project" value="TreeGrafter"/>
</dbReference>
<evidence type="ECO:0000313" key="2">
    <source>
        <dbReference type="EMBL" id="KAK4421542.1"/>
    </source>
</evidence>
<evidence type="ECO:0000259" key="1">
    <source>
        <dbReference type="PROSITE" id="PS50086"/>
    </source>
</evidence>
<comment type="caution">
    <text evidence="2">The sequence shown here is derived from an EMBL/GenBank/DDBJ whole genome shotgun (WGS) entry which is preliminary data.</text>
</comment>